<dbReference type="SUPFAM" id="SSF88659">
    <property type="entry name" value="Sigma3 and sigma4 domains of RNA polymerase sigma factors"/>
    <property type="match status" value="1"/>
</dbReference>
<feature type="domain" description="RNA polymerase sigma factor 70 region 4 type 2" evidence="6">
    <location>
        <begin position="104"/>
        <end position="150"/>
    </location>
</feature>
<feature type="domain" description="RNA polymerase sigma-70 region 2" evidence="5">
    <location>
        <begin position="4"/>
        <end position="67"/>
    </location>
</feature>
<keyword evidence="8" id="KW-1185">Reference proteome</keyword>
<proteinExistence type="inferred from homology"/>
<dbReference type="PANTHER" id="PTHR43133:SF60">
    <property type="entry name" value="RNA POLYMERASE SIGMA FACTOR SIGV"/>
    <property type="match status" value="1"/>
</dbReference>
<evidence type="ECO:0000256" key="1">
    <source>
        <dbReference type="ARBA" id="ARBA00010641"/>
    </source>
</evidence>
<dbReference type="InterPro" id="IPR013325">
    <property type="entry name" value="RNA_pol_sigma_r2"/>
</dbReference>
<dbReference type="InterPro" id="IPR013249">
    <property type="entry name" value="RNA_pol_sigma70_r4_t2"/>
</dbReference>
<dbReference type="Pfam" id="PF04542">
    <property type="entry name" value="Sigma70_r2"/>
    <property type="match status" value="1"/>
</dbReference>
<organism evidence="7 8">
    <name type="scientific">Cytobacillus stercorigallinarum</name>
    <dbReference type="NCBI Taxonomy" id="2762240"/>
    <lineage>
        <taxon>Bacteria</taxon>
        <taxon>Bacillati</taxon>
        <taxon>Bacillota</taxon>
        <taxon>Bacilli</taxon>
        <taxon>Bacillales</taxon>
        <taxon>Bacillaceae</taxon>
        <taxon>Cytobacillus</taxon>
    </lineage>
</organism>
<keyword evidence="2" id="KW-0805">Transcription regulation</keyword>
<dbReference type="InterPro" id="IPR013324">
    <property type="entry name" value="RNA_pol_sigma_r3/r4-like"/>
</dbReference>
<dbReference type="InterPro" id="IPR036388">
    <property type="entry name" value="WH-like_DNA-bd_sf"/>
</dbReference>
<evidence type="ECO:0000259" key="6">
    <source>
        <dbReference type="Pfam" id="PF08281"/>
    </source>
</evidence>
<sequence>MDNYGEALTKLAFNYLKDWNLAEDVIQDVFIICYKHYDKLEEIHSLKAWLYRVTINKSKDILKHSNRKRMIFNSSILEFKQGKERSPETQMIHNNERLFLSASVLSLPIKYREVIILYYYDGLSIAEMSHILKLNENTLKTRLKRARAKLRVLMEGGEANGKGIKTAKRNNG</sequence>
<dbReference type="EMBL" id="JACSQT010000007">
    <property type="protein sequence ID" value="MBD7938333.1"/>
    <property type="molecule type" value="Genomic_DNA"/>
</dbReference>
<gene>
    <name evidence="7" type="ORF">H9655_14965</name>
</gene>
<reference evidence="7 8" key="1">
    <citation type="submission" date="2020-08" db="EMBL/GenBank/DDBJ databases">
        <title>A Genomic Blueprint of the Chicken Gut Microbiome.</title>
        <authorList>
            <person name="Gilroy R."/>
            <person name="Ravi A."/>
            <person name="Getino M."/>
            <person name="Pursley I."/>
            <person name="Horton D.L."/>
            <person name="Alikhan N.-F."/>
            <person name="Baker D."/>
            <person name="Gharbi K."/>
            <person name="Hall N."/>
            <person name="Watson M."/>
            <person name="Adriaenssens E.M."/>
            <person name="Foster-Nyarko E."/>
            <person name="Jarju S."/>
            <person name="Secka A."/>
            <person name="Antonio M."/>
            <person name="Oren A."/>
            <person name="Chaudhuri R."/>
            <person name="La Ragione R.M."/>
            <person name="Hildebrand F."/>
            <person name="Pallen M.J."/>
        </authorList>
    </citation>
    <scope>NUCLEOTIDE SEQUENCE [LARGE SCALE GENOMIC DNA]</scope>
    <source>
        <strain evidence="7 8">Sa5YUA1</strain>
    </source>
</reference>
<evidence type="ECO:0000313" key="8">
    <source>
        <dbReference type="Proteomes" id="UP000657931"/>
    </source>
</evidence>
<dbReference type="Proteomes" id="UP000657931">
    <property type="component" value="Unassembled WGS sequence"/>
</dbReference>
<dbReference type="NCBIfam" id="TIGR02937">
    <property type="entry name" value="sigma70-ECF"/>
    <property type="match status" value="1"/>
</dbReference>
<evidence type="ECO:0000256" key="2">
    <source>
        <dbReference type="ARBA" id="ARBA00023015"/>
    </source>
</evidence>
<dbReference type="InterPro" id="IPR007627">
    <property type="entry name" value="RNA_pol_sigma70_r2"/>
</dbReference>
<comment type="caution">
    <text evidence="7">The sequence shown here is derived from an EMBL/GenBank/DDBJ whole genome shotgun (WGS) entry which is preliminary data.</text>
</comment>
<dbReference type="InterPro" id="IPR039425">
    <property type="entry name" value="RNA_pol_sigma-70-like"/>
</dbReference>
<evidence type="ECO:0000256" key="4">
    <source>
        <dbReference type="ARBA" id="ARBA00023163"/>
    </source>
</evidence>
<dbReference type="InterPro" id="IPR014284">
    <property type="entry name" value="RNA_pol_sigma-70_dom"/>
</dbReference>
<accession>A0ABR8QS62</accession>
<evidence type="ECO:0000259" key="5">
    <source>
        <dbReference type="Pfam" id="PF04542"/>
    </source>
</evidence>
<evidence type="ECO:0000313" key="7">
    <source>
        <dbReference type="EMBL" id="MBD7938333.1"/>
    </source>
</evidence>
<dbReference type="Gene3D" id="1.10.10.10">
    <property type="entry name" value="Winged helix-like DNA-binding domain superfamily/Winged helix DNA-binding domain"/>
    <property type="match status" value="1"/>
</dbReference>
<dbReference type="PANTHER" id="PTHR43133">
    <property type="entry name" value="RNA POLYMERASE ECF-TYPE SIGMA FACTO"/>
    <property type="match status" value="1"/>
</dbReference>
<dbReference type="CDD" id="cd06171">
    <property type="entry name" value="Sigma70_r4"/>
    <property type="match status" value="1"/>
</dbReference>
<keyword evidence="4" id="KW-0804">Transcription</keyword>
<dbReference type="Pfam" id="PF08281">
    <property type="entry name" value="Sigma70_r4_2"/>
    <property type="match status" value="1"/>
</dbReference>
<name>A0ABR8QS62_9BACI</name>
<dbReference type="SUPFAM" id="SSF88946">
    <property type="entry name" value="Sigma2 domain of RNA polymerase sigma factors"/>
    <property type="match status" value="1"/>
</dbReference>
<comment type="similarity">
    <text evidence="1">Belongs to the sigma-70 factor family. ECF subfamily.</text>
</comment>
<dbReference type="Gene3D" id="1.10.1740.10">
    <property type="match status" value="1"/>
</dbReference>
<protein>
    <submittedName>
        <fullName evidence="7">Sigma-70 family RNA polymerase sigma factor</fullName>
    </submittedName>
</protein>
<evidence type="ECO:0000256" key="3">
    <source>
        <dbReference type="ARBA" id="ARBA00023082"/>
    </source>
</evidence>
<keyword evidence="3" id="KW-0731">Sigma factor</keyword>